<evidence type="ECO:0000313" key="1">
    <source>
        <dbReference type="EMBL" id="MBB5404408.1"/>
    </source>
</evidence>
<accession>A0A7W8LD29</accession>
<proteinExistence type="predicted"/>
<comment type="caution">
    <text evidence="1">The sequence shown here is derived from an EMBL/GenBank/DDBJ whole genome shotgun (WGS) entry which is preliminary data.</text>
</comment>
<evidence type="ECO:0000313" key="2">
    <source>
        <dbReference type="Proteomes" id="UP000592820"/>
    </source>
</evidence>
<gene>
    <name evidence="1" type="ORF">HDG41_006504</name>
</gene>
<dbReference type="RefSeq" id="WP_184228294.1">
    <property type="nucleotide sequence ID" value="NZ_JACHDE010000019.1"/>
</dbReference>
<protein>
    <submittedName>
        <fullName evidence="1">Uncharacterized protein</fullName>
    </submittedName>
</protein>
<name>A0A7W8LD29_9BURK</name>
<dbReference type="AlphaFoldDB" id="A0A7W8LD29"/>
<sequence>MNDERHGTKTPRKALPPGIGKVLKRLHYPLDDPAVRTLVCGLFVWPAQSRGMMAKIWCPWLDVQVALATLNRLERAQQLQMEARTLNCTPKVGHGSNLLGVFHGEAR</sequence>
<dbReference type="Proteomes" id="UP000592820">
    <property type="component" value="Unassembled WGS sequence"/>
</dbReference>
<organism evidence="1 2">
    <name type="scientific">Paraburkholderia youngii</name>
    <dbReference type="NCBI Taxonomy" id="2782701"/>
    <lineage>
        <taxon>Bacteria</taxon>
        <taxon>Pseudomonadati</taxon>
        <taxon>Pseudomonadota</taxon>
        <taxon>Betaproteobacteria</taxon>
        <taxon>Burkholderiales</taxon>
        <taxon>Burkholderiaceae</taxon>
        <taxon>Paraburkholderia</taxon>
    </lineage>
</organism>
<dbReference type="EMBL" id="JACHDE010000019">
    <property type="protein sequence ID" value="MBB5404408.1"/>
    <property type="molecule type" value="Genomic_DNA"/>
</dbReference>
<reference evidence="1 2" key="1">
    <citation type="submission" date="2020-08" db="EMBL/GenBank/DDBJ databases">
        <title>Genomic Encyclopedia of Type Strains, Phase IV (KMG-V): Genome sequencing to study the core and pangenomes of soil and plant-associated prokaryotes.</title>
        <authorList>
            <person name="Whitman W."/>
        </authorList>
    </citation>
    <scope>NUCLEOTIDE SEQUENCE [LARGE SCALE GENOMIC DNA]</scope>
    <source>
        <strain evidence="1 2">JPY162</strain>
    </source>
</reference>